<accession>A0ABV3DLG1</accession>
<evidence type="ECO:0000313" key="1">
    <source>
        <dbReference type="EMBL" id="MEU8136588.1"/>
    </source>
</evidence>
<dbReference type="RefSeq" id="WP_358357259.1">
    <property type="nucleotide sequence ID" value="NZ_JBEZFP010000066.1"/>
</dbReference>
<reference evidence="1 2" key="1">
    <citation type="submission" date="2024-06" db="EMBL/GenBank/DDBJ databases">
        <title>The Natural Products Discovery Center: Release of the First 8490 Sequenced Strains for Exploring Actinobacteria Biosynthetic Diversity.</title>
        <authorList>
            <person name="Kalkreuter E."/>
            <person name="Kautsar S.A."/>
            <person name="Yang D."/>
            <person name="Bader C.D."/>
            <person name="Teijaro C.N."/>
            <person name="Fluegel L."/>
            <person name="Davis C.M."/>
            <person name="Simpson J.R."/>
            <person name="Lauterbach L."/>
            <person name="Steele A.D."/>
            <person name="Gui C."/>
            <person name="Meng S."/>
            <person name="Li G."/>
            <person name="Viehrig K."/>
            <person name="Ye F."/>
            <person name="Su P."/>
            <person name="Kiefer A.F."/>
            <person name="Nichols A."/>
            <person name="Cepeda A.J."/>
            <person name="Yan W."/>
            <person name="Fan B."/>
            <person name="Jiang Y."/>
            <person name="Adhikari A."/>
            <person name="Zheng C.-J."/>
            <person name="Schuster L."/>
            <person name="Cowan T.M."/>
            <person name="Smanski M.J."/>
            <person name="Chevrette M.G."/>
            <person name="De Carvalho L.P.S."/>
            <person name="Shen B."/>
        </authorList>
    </citation>
    <scope>NUCLEOTIDE SEQUENCE [LARGE SCALE GENOMIC DNA]</scope>
    <source>
        <strain evidence="1 2">NPDC048946</strain>
    </source>
</reference>
<comment type="caution">
    <text evidence="1">The sequence shown here is derived from an EMBL/GenBank/DDBJ whole genome shotgun (WGS) entry which is preliminary data.</text>
</comment>
<name>A0ABV3DLG1_9ACTN</name>
<keyword evidence="2" id="KW-1185">Reference proteome</keyword>
<protein>
    <submittedName>
        <fullName evidence="1">Uncharacterized protein</fullName>
    </submittedName>
</protein>
<evidence type="ECO:0000313" key="2">
    <source>
        <dbReference type="Proteomes" id="UP001551482"/>
    </source>
</evidence>
<sequence length="276" mass="30207">MTTPIQPVQVTAQAAYAAATTSLRLSLLSFVAWAFRARGAWNRPDMQWFAATVAPVVIGTQRQMAVLTDQYIAESLAEQTGRTVDPLGVDLADDLRGVPEDELYERPYVQLWSNLGQGVPFEDALAGADRRAEVLAETDLQMARVRAAQQAISGQPGAAGWRRVLRGERDCLLCLVAATQRYRKRELAAIHPGCDCEVEPIAGDRDPGQIIDPVLLEQVHTAVEAAGFRPDRGARNPDYRRLIAVREHGEIGPLLTLQRHGFTGPEHLARGDTPTA</sequence>
<proteinExistence type="predicted"/>
<dbReference type="Proteomes" id="UP001551482">
    <property type="component" value="Unassembled WGS sequence"/>
</dbReference>
<organism evidence="1 2">
    <name type="scientific">Streptodolium elevatio</name>
    <dbReference type="NCBI Taxonomy" id="3157996"/>
    <lineage>
        <taxon>Bacteria</taxon>
        <taxon>Bacillati</taxon>
        <taxon>Actinomycetota</taxon>
        <taxon>Actinomycetes</taxon>
        <taxon>Kitasatosporales</taxon>
        <taxon>Streptomycetaceae</taxon>
        <taxon>Streptodolium</taxon>
    </lineage>
</organism>
<dbReference type="EMBL" id="JBEZFP010000066">
    <property type="protein sequence ID" value="MEU8136588.1"/>
    <property type="molecule type" value="Genomic_DNA"/>
</dbReference>
<gene>
    <name evidence="1" type="ORF">AB0C36_24135</name>
</gene>